<comment type="subcellular location">
    <subcellularLocation>
        <location evidence="1">Membrane</location>
        <topology evidence="1">Multi-pass membrane protein</topology>
    </subcellularLocation>
</comment>
<dbReference type="Proteomes" id="UP000078543">
    <property type="component" value="Unassembled WGS sequence"/>
</dbReference>
<keyword evidence="7" id="KW-1185">Reference proteome</keyword>
<keyword evidence="2 5" id="KW-0812">Transmembrane</keyword>
<evidence type="ECO:0000256" key="4">
    <source>
        <dbReference type="ARBA" id="ARBA00023136"/>
    </source>
</evidence>
<dbReference type="Pfam" id="PF07264">
    <property type="entry name" value="EI24"/>
    <property type="match status" value="1"/>
</dbReference>
<feature type="transmembrane region" description="Helical" evidence="5">
    <location>
        <begin position="58"/>
        <end position="80"/>
    </location>
</feature>
<evidence type="ECO:0000256" key="5">
    <source>
        <dbReference type="SAM" id="Phobius"/>
    </source>
</evidence>
<protein>
    <recommendedName>
        <fullName evidence="8">Cysteine biosynthesis protein CysZ</fullName>
    </recommendedName>
</protein>
<evidence type="ECO:0008006" key="8">
    <source>
        <dbReference type="Google" id="ProtNLM"/>
    </source>
</evidence>
<keyword evidence="3 5" id="KW-1133">Transmembrane helix</keyword>
<organism evidence="6 7">
    <name type="scientific">Magnetospirillum moscoviense</name>
    <dbReference type="NCBI Taxonomy" id="1437059"/>
    <lineage>
        <taxon>Bacteria</taxon>
        <taxon>Pseudomonadati</taxon>
        <taxon>Pseudomonadota</taxon>
        <taxon>Alphaproteobacteria</taxon>
        <taxon>Rhodospirillales</taxon>
        <taxon>Rhodospirillaceae</taxon>
        <taxon>Magnetospirillum</taxon>
    </lineage>
</organism>
<comment type="caution">
    <text evidence="6">The sequence shown here is derived from an EMBL/GenBank/DDBJ whole genome shotgun (WGS) entry which is preliminary data.</text>
</comment>
<keyword evidence="4 5" id="KW-0472">Membrane</keyword>
<dbReference type="EMBL" id="LWQU01000151">
    <property type="protein sequence ID" value="OAN49334.1"/>
    <property type="molecule type" value="Genomic_DNA"/>
</dbReference>
<dbReference type="AlphaFoldDB" id="A0A178MN21"/>
<evidence type="ECO:0000313" key="7">
    <source>
        <dbReference type="Proteomes" id="UP000078543"/>
    </source>
</evidence>
<dbReference type="OrthoDB" id="5421146at2"/>
<accession>A0A178MN21</accession>
<evidence type="ECO:0000256" key="3">
    <source>
        <dbReference type="ARBA" id="ARBA00022989"/>
    </source>
</evidence>
<dbReference type="STRING" id="1437059.A6A05_14095"/>
<gene>
    <name evidence="6" type="ORF">A6A05_14095</name>
</gene>
<evidence type="ECO:0000313" key="6">
    <source>
        <dbReference type="EMBL" id="OAN49334.1"/>
    </source>
</evidence>
<proteinExistence type="predicted"/>
<sequence>MTMIAALFKAFAQLPDRSLNRVLGRGILGALAIYIALVAAVWTILSQVTFFAEAWADIGTGLALGLAVLVLPLLFFPALATAIMSPMLDQAAEAVEARHYPHLAPARPQPWTEALLTTLRFLAVMVVINLLALPIYAVLLLTGLTFILVTVVNGYLLGREYFELVALRRLDLATGRLVFKNNLGRLWLAGAVISVLFSVPLLNLAAPVIGTAFMVHVVQRLKGPMA</sequence>
<reference evidence="6 7" key="1">
    <citation type="submission" date="2016-04" db="EMBL/GenBank/DDBJ databases">
        <title>Draft genome sequence of freshwater magnetotactic bacteria Magnetospirillum marisnigri SP-1 and Magnetospirillum moscoviense BB-1.</title>
        <authorList>
            <person name="Koziaeva V."/>
            <person name="Dziuba M.V."/>
            <person name="Ivanov T.M."/>
            <person name="Kuznetsov B."/>
            <person name="Grouzdev D.S."/>
        </authorList>
    </citation>
    <scope>NUCLEOTIDE SEQUENCE [LARGE SCALE GENOMIC DNA]</scope>
    <source>
        <strain evidence="6 7">BB-1</strain>
    </source>
</reference>
<feature type="transmembrane region" description="Helical" evidence="5">
    <location>
        <begin position="186"/>
        <end position="215"/>
    </location>
</feature>
<name>A0A178MN21_9PROT</name>
<evidence type="ECO:0000256" key="2">
    <source>
        <dbReference type="ARBA" id="ARBA00022692"/>
    </source>
</evidence>
<evidence type="ECO:0000256" key="1">
    <source>
        <dbReference type="ARBA" id="ARBA00004141"/>
    </source>
</evidence>
<feature type="transmembrane region" description="Helical" evidence="5">
    <location>
        <begin position="121"/>
        <end position="149"/>
    </location>
</feature>
<feature type="transmembrane region" description="Helical" evidence="5">
    <location>
        <begin position="27"/>
        <end position="52"/>
    </location>
</feature>
<dbReference type="InterPro" id="IPR059112">
    <property type="entry name" value="CysZ/EI24"/>
</dbReference>